<dbReference type="EMBL" id="LATX01000431">
    <property type="protein sequence ID" value="KTB46254.1"/>
    <property type="molecule type" value="Genomic_DNA"/>
</dbReference>
<gene>
    <name evidence="2" type="ORF">WG66_1169</name>
</gene>
<evidence type="ECO:0000313" key="2">
    <source>
        <dbReference type="EMBL" id="KTB46254.1"/>
    </source>
</evidence>
<sequence length="104" mass="11880">MTQRIRNKENLDPRIHRSSTLDISSKLPEEPDPFQKLLEALKNSSKPRTPRLLMEMLEDKKPQGSKPKVELEPEEMKIRSAVSVQVVSEDKEVKAALLVLFTGE</sequence>
<dbReference type="Proteomes" id="UP000054988">
    <property type="component" value="Unassembled WGS sequence"/>
</dbReference>
<comment type="caution">
    <text evidence="2">The sequence shown here is derived from an EMBL/GenBank/DDBJ whole genome shotgun (WGS) entry which is preliminary data.</text>
</comment>
<feature type="region of interest" description="Disordered" evidence="1">
    <location>
        <begin position="1"/>
        <end position="29"/>
    </location>
</feature>
<evidence type="ECO:0000313" key="3">
    <source>
        <dbReference type="Proteomes" id="UP000054988"/>
    </source>
</evidence>
<reference evidence="2 3" key="1">
    <citation type="submission" date="2015-12" db="EMBL/GenBank/DDBJ databases">
        <title>Draft genome sequence of Moniliophthora roreri, the causal agent of frosty pod rot of cacao.</title>
        <authorList>
            <person name="Aime M.C."/>
            <person name="Diaz-Valderrama J.R."/>
            <person name="Kijpornyongpan T."/>
            <person name="Phillips-Mora W."/>
        </authorList>
    </citation>
    <scope>NUCLEOTIDE SEQUENCE [LARGE SCALE GENOMIC DNA]</scope>
    <source>
        <strain evidence="2 3">MCA 2952</strain>
    </source>
</reference>
<protein>
    <submittedName>
        <fullName evidence="2">Uncharacterized protein</fullName>
    </submittedName>
</protein>
<feature type="compositionally biased region" description="Basic and acidic residues" evidence="1">
    <location>
        <begin position="1"/>
        <end position="15"/>
    </location>
</feature>
<dbReference type="AlphaFoldDB" id="A0A0W0GCG7"/>
<name>A0A0W0GCG7_MONRR</name>
<organism evidence="2 3">
    <name type="scientific">Moniliophthora roreri</name>
    <name type="common">Frosty pod rot fungus</name>
    <name type="synonym">Monilia roreri</name>
    <dbReference type="NCBI Taxonomy" id="221103"/>
    <lineage>
        <taxon>Eukaryota</taxon>
        <taxon>Fungi</taxon>
        <taxon>Dikarya</taxon>
        <taxon>Basidiomycota</taxon>
        <taxon>Agaricomycotina</taxon>
        <taxon>Agaricomycetes</taxon>
        <taxon>Agaricomycetidae</taxon>
        <taxon>Agaricales</taxon>
        <taxon>Marasmiineae</taxon>
        <taxon>Marasmiaceae</taxon>
        <taxon>Moniliophthora</taxon>
    </lineage>
</organism>
<evidence type="ECO:0000256" key="1">
    <source>
        <dbReference type="SAM" id="MobiDB-lite"/>
    </source>
</evidence>
<proteinExistence type="predicted"/>
<accession>A0A0W0GCG7</accession>